<dbReference type="AlphaFoldDB" id="A0A183G1M7"/>
<feature type="transmembrane region" description="Helical" evidence="1">
    <location>
        <begin position="103"/>
        <end position="125"/>
    </location>
</feature>
<protein>
    <submittedName>
        <fullName evidence="5">TPM_phosphatase domain-containing protein</fullName>
    </submittedName>
</protein>
<accession>A0A183G1M7</accession>
<dbReference type="PANTHER" id="PTHR33748:SF5">
    <property type="entry name" value="GROUND-LIKE DOMAIN-CONTAINING PROTEIN"/>
    <property type="match status" value="1"/>
</dbReference>
<evidence type="ECO:0000259" key="2">
    <source>
        <dbReference type="Pfam" id="PF04536"/>
    </source>
</evidence>
<dbReference type="Pfam" id="PF04536">
    <property type="entry name" value="TPM_phosphatase"/>
    <property type="match status" value="1"/>
</dbReference>
<keyword evidence="1" id="KW-1133">Transmembrane helix</keyword>
<gene>
    <name evidence="3" type="ORF">HPBE_LOCUS15118</name>
</gene>
<organism evidence="4 5">
    <name type="scientific">Heligmosomoides polygyrus</name>
    <name type="common">Parasitic roundworm</name>
    <dbReference type="NCBI Taxonomy" id="6339"/>
    <lineage>
        <taxon>Eukaryota</taxon>
        <taxon>Metazoa</taxon>
        <taxon>Ecdysozoa</taxon>
        <taxon>Nematoda</taxon>
        <taxon>Chromadorea</taxon>
        <taxon>Rhabditida</taxon>
        <taxon>Rhabditina</taxon>
        <taxon>Rhabditomorpha</taxon>
        <taxon>Strongyloidea</taxon>
        <taxon>Heligmosomidae</taxon>
        <taxon>Heligmosomoides</taxon>
    </lineage>
</organism>
<dbReference type="PANTHER" id="PTHR33748">
    <property type="entry name" value="PROTEIN CBG04600"/>
    <property type="match status" value="1"/>
</dbReference>
<feature type="domain" description="TPM" evidence="2">
    <location>
        <begin position="8"/>
        <end position="80"/>
    </location>
</feature>
<keyword evidence="1" id="KW-0472">Membrane</keyword>
<accession>A0A3P7ZIT0</accession>
<evidence type="ECO:0000313" key="3">
    <source>
        <dbReference type="EMBL" id="VDP01827.1"/>
    </source>
</evidence>
<reference evidence="5" key="2">
    <citation type="submission" date="2019-09" db="UniProtKB">
        <authorList>
            <consortium name="WormBaseParasite"/>
        </authorList>
    </citation>
    <scope>IDENTIFICATION</scope>
</reference>
<dbReference type="WBParaSite" id="HPBE_0001511701-mRNA-1">
    <property type="protein sequence ID" value="HPBE_0001511701-mRNA-1"/>
    <property type="gene ID" value="HPBE_0001511701"/>
</dbReference>
<keyword evidence="4" id="KW-1185">Reference proteome</keyword>
<dbReference type="Proteomes" id="UP000050761">
    <property type="component" value="Unassembled WGS sequence"/>
</dbReference>
<dbReference type="GO" id="GO:0016020">
    <property type="term" value="C:membrane"/>
    <property type="evidence" value="ECO:0007669"/>
    <property type="project" value="TreeGrafter"/>
</dbReference>
<dbReference type="InterPro" id="IPR007621">
    <property type="entry name" value="TPM_dom"/>
</dbReference>
<keyword evidence="1" id="KW-0812">Transmembrane</keyword>
<name>A0A183G1M7_HELPZ</name>
<evidence type="ECO:0000313" key="5">
    <source>
        <dbReference type="WBParaSite" id="HPBE_0001511701-mRNA-1"/>
    </source>
</evidence>
<dbReference type="Gene3D" id="3.10.310.50">
    <property type="match status" value="1"/>
</dbReference>
<dbReference type="OrthoDB" id="8062037at2759"/>
<proteinExistence type="predicted"/>
<sequence length="145" mass="16410">MARLAAETFADVLRRRQRRGQCDDDVLIFVSADDHAVSTSLGSVTGRYLTDDAVNAVTARAESYFKKGDYTVGIRYMINSYTTLLKGDVLDLSSDWKWPIPRWALITVLAVLLLIPVAVALFIVYRCSLYCRTDRRAEYTMGTRM</sequence>
<reference evidence="3 4" key="1">
    <citation type="submission" date="2018-11" db="EMBL/GenBank/DDBJ databases">
        <authorList>
            <consortium name="Pathogen Informatics"/>
        </authorList>
    </citation>
    <scope>NUCLEOTIDE SEQUENCE [LARGE SCALE GENOMIC DNA]</scope>
</reference>
<evidence type="ECO:0000313" key="4">
    <source>
        <dbReference type="Proteomes" id="UP000050761"/>
    </source>
</evidence>
<evidence type="ECO:0000256" key="1">
    <source>
        <dbReference type="SAM" id="Phobius"/>
    </source>
</evidence>
<dbReference type="EMBL" id="UZAH01028700">
    <property type="protein sequence ID" value="VDP01827.1"/>
    <property type="molecule type" value="Genomic_DNA"/>
</dbReference>